<dbReference type="Proteomes" id="UP001652661">
    <property type="component" value="Chromosome X"/>
</dbReference>
<keyword evidence="1" id="KW-0472">Membrane</keyword>
<keyword evidence="1" id="KW-1133">Transmembrane helix</keyword>
<evidence type="ECO:0000256" key="1">
    <source>
        <dbReference type="SAM" id="Phobius"/>
    </source>
</evidence>
<keyword evidence="1" id="KW-0812">Transmembrane</keyword>
<protein>
    <recommendedName>
        <fullName evidence="2">MSP domain-containing protein</fullName>
    </recommendedName>
</protein>
<sequence length="157" mass="18799">MHAVFLNPNDRPVAYKLWTNTPTGLFIVDPNMGLVWPKKTLVVDILMEPYVPYVEGEPCMLYIEAKMINDHNIDPETYWNNTENNNNIWKYEFRLVIIEDVRDYLNDFENILEVAEQFPGLIHRVEMMIVRERRKRLNRNILILAMVVIVWVLSMFW</sequence>
<accession>A0ABM3C5E0</accession>
<dbReference type="SUPFAM" id="SSF49354">
    <property type="entry name" value="PapD-like"/>
    <property type="match status" value="1"/>
</dbReference>
<keyword evidence="3" id="KW-1185">Reference proteome</keyword>
<evidence type="ECO:0000313" key="4">
    <source>
        <dbReference type="RefSeq" id="XP_041631105.1"/>
    </source>
</evidence>
<reference evidence="4" key="1">
    <citation type="submission" date="2025-08" db="UniProtKB">
        <authorList>
            <consortium name="RefSeq"/>
        </authorList>
    </citation>
    <scope>IDENTIFICATION</scope>
    <source>
        <strain evidence="4">14028-0561.14</strain>
        <tissue evidence="4">Whole fly</tissue>
    </source>
</reference>
<evidence type="ECO:0000313" key="3">
    <source>
        <dbReference type="Proteomes" id="UP001652661"/>
    </source>
</evidence>
<feature type="transmembrane region" description="Helical" evidence="1">
    <location>
        <begin position="137"/>
        <end position="156"/>
    </location>
</feature>
<dbReference type="Gene3D" id="2.60.40.10">
    <property type="entry name" value="Immunoglobulins"/>
    <property type="match status" value="1"/>
</dbReference>
<feature type="domain" description="MSP" evidence="2">
    <location>
        <begin position="1"/>
        <end position="98"/>
    </location>
</feature>
<gene>
    <name evidence="4" type="primary">LOC121502169</name>
</gene>
<dbReference type="InterPro" id="IPR000535">
    <property type="entry name" value="MSP_dom"/>
</dbReference>
<dbReference type="PROSITE" id="PS50202">
    <property type="entry name" value="MSP"/>
    <property type="match status" value="1"/>
</dbReference>
<dbReference type="InterPro" id="IPR013783">
    <property type="entry name" value="Ig-like_fold"/>
</dbReference>
<name>A0ABM3C5E0_DROKI</name>
<dbReference type="InterPro" id="IPR008962">
    <property type="entry name" value="PapD-like_sf"/>
</dbReference>
<dbReference type="RefSeq" id="XP_041631105.1">
    <property type="nucleotide sequence ID" value="XM_041775171.2"/>
</dbReference>
<dbReference type="GeneID" id="121502169"/>
<evidence type="ECO:0000259" key="2">
    <source>
        <dbReference type="PROSITE" id="PS50202"/>
    </source>
</evidence>
<organism evidence="3 4">
    <name type="scientific">Drosophila kikkawai</name>
    <name type="common">Fruit fly</name>
    <dbReference type="NCBI Taxonomy" id="30033"/>
    <lineage>
        <taxon>Eukaryota</taxon>
        <taxon>Metazoa</taxon>
        <taxon>Ecdysozoa</taxon>
        <taxon>Arthropoda</taxon>
        <taxon>Hexapoda</taxon>
        <taxon>Insecta</taxon>
        <taxon>Pterygota</taxon>
        <taxon>Neoptera</taxon>
        <taxon>Endopterygota</taxon>
        <taxon>Diptera</taxon>
        <taxon>Brachycera</taxon>
        <taxon>Muscomorpha</taxon>
        <taxon>Ephydroidea</taxon>
        <taxon>Drosophilidae</taxon>
        <taxon>Drosophila</taxon>
        <taxon>Sophophora</taxon>
    </lineage>
</organism>
<proteinExistence type="predicted"/>